<evidence type="ECO:0000313" key="1">
    <source>
        <dbReference type="EMBL" id="KEF52412.1"/>
    </source>
</evidence>
<dbReference type="AlphaFoldDB" id="A0A072NYC6"/>
<dbReference type="Proteomes" id="UP000027920">
    <property type="component" value="Unassembled WGS sequence"/>
</dbReference>
<dbReference type="VEuPathDB" id="FungiDB:A1O9_11653"/>
<name>A0A072NYC6_9EURO</name>
<dbReference type="RefSeq" id="XP_013255002.1">
    <property type="nucleotide sequence ID" value="XM_013399548.1"/>
</dbReference>
<proteinExistence type="predicted"/>
<dbReference type="HOGENOM" id="CLU_2838076_0_0_1"/>
<gene>
    <name evidence="1" type="ORF">A1O9_11653</name>
</gene>
<accession>A0A072NYC6</accession>
<comment type="caution">
    <text evidence="1">The sequence shown here is derived from an EMBL/GenBank/DDBJ whole genome shotgun (WGS) entry which is preliminary data.</text>
</comment>
<reference evidence="1 2" key="1">
    <citation type="submission" date="2013-03" db="EMBL/GenBank/DDBJ databases">
        <title>The Genome Sequence of Exophiala aquamarina CBS 119918.</title>
        <authorList>
            <consortium name="The Broad Institute Genomics Platform"/>
            <person name="Cuomo C."/>
            <person name="de Hoog S."/>
            <person name="Gorbushina A."/>
            <person name="Walker B."/>
            <person name="Young S.K."/>
            <person name="Zeng Q."/>
            <person name="Gargeya S."/>
            <person name="Fitzgerald M."/>
            <person name="Haas B."/>
            <person name="Abouelleil A."/>
            <person name="Allen A.W."/>
            <person name="Alvarado L."/>
            <person name="Arachchi H.M."/>
            <person name="Berlin A.M."/>
            <person name="Chapman S.B."/>
            <person name="Gainer-Dewar J."/>
            <person name="Goldberg J."/>
            <person name="Griggs A."/>
            <person name="Gujja S."/>
            <person name="Hansen M."/>
            <person name="Howarth C."/>
            <person name="Imamovic A."/>
            <person name="Ireland A."/>
            <person name="Larimer J."/>
            <person name="McCowan C."/>
            <person name="Murphy C."/>
            <person name="Pearson M."/>
            <person name="Poon T.W."/>
            <person name="Priest M."/>
            <person name="Roberts A."/>
            <person name="Saif S."/>
            <person name="Shea T."/>
            <person name="Sisk P."/>
            <person name="Sykes S."/>
            <person name="Wortman J."/>
            <person name="Nusbaum C."/>
            <person name="Birren B."/>
        </authorList>
    </citation>
    <scope>NUCLEOTIDE SEQUENCE [LARGE SCALE GENOMIC DNA]</scope>
    <source>
        <strain evidence="1 2">CBS 119918</strain>
    </source>
</reference>
<sequence length="66" mass="7292">SSPVTPAPKTLRAEMNLLGSFQHYFMLEQHPSLGRSDLSRAPPRGGLANCFIQICGRRATPNRGRK</sequence>
<organism evidence="1 2">
    <name type="scientific">Exophiala aquamarina CBS 119918</name>
    <dbReference type="NCBI Taxonomy" id="1182545"/>
    <lineage>
        <taxon>Eukaryota</taxon>
        <taxon>Fungi</taxon>
        <taxon>Dikarya</taxon>
        <taxon>Ascomycota</taxon>
        <taxon>Pezizomycotina</taxon>
        <taxon>Eurotiomycetes</taxon>
        <taxon>Chaetothyriomycetidae</taxon>
        <taxon>Chaetothyriales</taxon>
        <taxon>Herpotrichiellaceae</taxon>
        <taxon>Exophiala</taxon>
    </lineage>
</organism>
<feature type="non-terminal residue" evidence="1">
    <location>
        <position position="1"/>
    </location>
</feature>
<dbReference type="EMBL" id="AMGV01000018">
    <property type="protein sequence ID" value="KEF52412.1"/>
    <property type="molecule type" value="Genomic_DNA"/>
</dbReference>
<dbReference type="GeneID" id="25286550"/>
<keyword evidence="2" id="KW-1185">Reference proteome</keyword>
<protein>
    <submittedName>
        <fullName evidence="1">Uncharacterized protein</fullName>
    </submittedName>
</protein>
<evidence type="ECO:0000313" key="2">
    <source>
        <dbReference type="Proteomes" id="UP000027920"/>
    </source>
</evidence>